<protein>
    <submittedName>
        <fullName evidence="4">Enoyl-CoA hydratase</fullName>
    </submittedName>
</protein>
<dbReference type="EMBL" id="QYUQ01000002">
    <property type="protein sequence ID" value="RJG04208.1"/>
    <property type="molecule type" value="Genomic_DNA"/>
</dbReference>
<evidence type="ECO:0000256" key="1">
    <source>
        <dbReference type="ARBA" id="ARBA00005254"/>
    </source>
</evidence>
<dbReference type="FunFam" id="3.90.226.10:FF:000009">
    <property type="entry name" value="Carnitinyl-CoA dehydratase"/>
    <property type="match status" value="1"/>
</dbReference>
<dbReference type="AlphaFoldDB" id="A0A3A3G713"/>
<dbReference type="Gene3D" id="1.10.12.10">
    <property type="entry name" value="Lyase 2-enoyl-coa Hydratase, Chain A, domain 2"/>
    <property type="match status" value="1"/>
</dbReference>
<dbReference type="OrthoDB" id="9774843at2"/>
<keyword evidence="5" id="KW-1185">Reference proteome</keyword>
<evidence type="ECO:0000256" key="2">
    <source>
        <dbReference type="ARBA" id="ARBA00023239"/>
    </source>
</evidence>
<proteinExistence type="inferred from homology"/>
<comment type="similarity">
    <text evidence="1 3">Belongs to the enoyl-CoA hydratase/isomerase family.</text>
</comment>
<dbReference type="SUPFAM" id="SSF52096">
    <property type="entry name" value="ClpP/crotonase"/>
    <property type="match status" value="1"/>
</dbReference>
<comment type="caution">
    <text evidence="4">The sequence shown here is derived from an EMBL/GenBank/DDBJ whole genome shotgun (WGS) entry which is preliminary data.</text>
</comment>
<evidence type="ECO:0000313" key="5">
    <source>
        <dbReference type="Proteomes" id="UP000266327"/>
    </source>
</evidence>
<evidence type="ECO:0000313" key="4">
    <source>
        <dbReference type="EMBL" id="RJG04208.1"/>
    </source>
</evidence>
<dbReference type="PROSITE" id="PS00166">
    <property type="entry name" value="ENOYL_COA_HYDRATASE"/>
    <property type="match status" value="1"/>
</dbReference>
<gene>
    <name evidence="4" type="ORF">D3878_03850</name>
</gene>
<dbReference type="CDD" id="cd06558">
    <property type="entry name" value="crotonase-like"/>
    <property type="match status" value="1"/>
</dbReference>
<reference evidence="5" key="1">
    <citation type="submission" date="2018-09" db="EMBL/GenBank/DDBJ databases">
        <authorList>
            <person name="Zhu H."/>
        </authorList>
    </citation>
    <scope>NUCLEOTIDE SEQUENCE [LARGE SCALE GENOMIC DNA]</scope>
    <source>
        <strain evidence="5">K1S02-23</strain>
    </source>
</reference>
<dbReference type="Pfam" id="PF00378">
    <property type="entry name" value="ECH_1"/>
    <property type="match status" value="1"/>
</dbReference>
<dbReference type="Proteomes" id="UP000266327">
    <property type="component" value="Unassembled WGS sequence"/>
</dbReference>
<dbReference type="PANTHER" id="PTHR11941">
    <property type="entry name" value="ENOYL-COA HYDRATASE-RELATED"/>
    <property type="match status" value="1"/>
</dbReference>
<dbReference type="GO" id="GO:0006635">
    <property type="term" value="P:fatty acid beta-oxidation"/>
    <property type="evidence" value="ECO:0007669"/>
    <property type="project" value="TreeGrafter"/>
</dbReference>
<dbReference type="Gene3D" id="3.90.226.10">
    <property type="entry name" value="2-enoyl-CoA Hydratase, Chain A, domain 1"/>
    <property type="match status" value="1"/>
</dbReference>
<keyword evidence="2" id="KW-0456">Lyase</keyword>
<dbReference type="InterPro" id="IPR029045">
    <property type="entry name" value="ClpP/crotonase-like_dom_sf"/>
</dbReference>
<dbReference type="PANTHER" id="PTHR11941:SF54">
    <property type="entry name" value="ENOYL-COA HYDRATASE, MITOCHONDRIAL"/>
    <property type="match status" value="1"/>
</dbReference>
<dbReference type="InterPro" id="IPR001753">
    <property type="entry name" value="Enoyl-CoA_hydra/iso"/>
</dbReference>
<dbReference type="InterPro" id="IPR014748">
    <property type="entry name" value="Enoyl-CoA_hydra_C"/>
</dbReference>
<evidence type="ECO:0000256" key="3">
    <source>
        <dbReference type="RuleBase" id="RU003707"/>
    </source>
</evidence>
<name>A0A3A3G713_9BURK</name>
<organism evidence="4 5">
    <name type="scientific">Noviherbaspirillum sedimenti</name>
    <dbReference type="NCBI Taxonomy" id="2320865"/>
    <lineage>
        <taxon>Bacteria</taxon>
        <taxon>Pseudomonadati</taxon>
        <taxon>Pseudomonadota</taxon>
        <taxon>Betaproteobacteria</taxon>
        <taxon>Burkholderiales</taxon>
        <taxon>Oxalobacteraceae</taxon>
        <taxon>Noviherbaspirillum</taxon>
    </lineage>
</organism>
<sequence length="267" mass="28488">MDDIQDLVATDGPLKVEFIGAHILLVTLNRPAARNAINGAIACALERVVRAVNADPELRVAILTGAGDGVFCAGADLKEIAAGRVGTLKTADGGFAGFVNARRNKPWIAAVNGLALAGGCELMLACDLVIAAESAEFALPEVSRGLIALAGGCYRLVRALPRAVALEMILTGERLDAGRAYHHGLVNRLVRADAVCQEAIRVAEKICRNAPVAVQESLNIARQSHDLTDEQLIALGDSARARLIKTEDFREGPRAFIERREPRWTGR</sequence>
<accession>A0A3A3G713</accession>
<dbReference type="InterPro" id="IPR018376">
    <property type="entry name" value="Enoyl-CoA_hyd/isom_CS"/>
</dbReference>
<dbReference type="RefSeq" id="WP_119787686.1">
    <property type="nucleotide sequence ID" value="NZ_QYUQ01000002.1"/>
</dbReference>
<dbReference type="GO" id="GO:0016829">
    <property type="term" value="F:lyase activity"/>
    <property type="evidence" value="ECO:0007669"/>
    <property type="project" value="UniProtKB-KW"/>
</dbReference>